<comment type="caution">
    <text evidence="5">The sequence shown here is derived from an EMBL/GenBank/DDBJ whole genome shotgun (WGS) entry which is preliminary data.</text>
</comment>
<dbReference type="InterPro" id="IPR022770">
    <property type="entry name" value="IucA/IucC-like_C"/>
</dbReference>
<evidence type="ECO:0000313" key="6">
    <source>
        <dbReference type="Proteomes" id="UP000327000"/>
    </source>
</evidence>
<feature type="compositionally biased region" description="Pro residues" evidence="3">
    <location>
        <begin position="216"/>
        <end position="229"/>
    </location>
</feature>
<dbReference type="Gene3D" id="1.10.510.40">
    <property type="match status" value="1"/>
</dbReference>
<dbReference type="OrthoDB" id="495728at2"/>
<keyword evidence="6" id="KW-1185">Reference proteome</keyword>
<dbReference type="InterPro" id="IPR037455">
    <property type="entry name" value="LucA/IucC-like"/>
</dbReference>
<proteinExistence type="inferred from homology"/>
<evidence type="ECO:0000313" key="5">
    <source>
        <dbReference type="EMBL" id="KAB7833689.1"/>
    </source>
</evidence>
<dbReference type="PANTHER" id="PTHR34384">
    <property type="entry name" value="L-2,3-DIAMINOPROPANOATE--CITRATE LIGASE"/>
    <property type="match status" value="1"/>
</dbReference>
<feature type="domain" description="Aerobactin siderophore biosynthesis IucA/IucC-like C-terminal" evidence="4">
    <location>
        <begin position="490"/>
        <end position="648"/>
    </location>
</feature>
<dbReference type="Proteomes" id="UP000327000">
    <property type="component" value="Unassembled WGS sequence"/>
</dbReference>
<accession>A0A5N5VZQ7</accession>
<name>A0A5N5VZQ7_STRMB</name>
<comment type="similarity">
    <text evidence="2">Belongs to the IucA/IucC family.</text>
</comment>
<feature type="compositionally biased region" description="Low complexity" evidence="3">
    <location>
        <begin position="206"/>
        <end position="215"/>
    </location>
</feature>
<dbReference type="RefSeq" id="WP_152266008.1">
    <property type="nucleotide sequence ID" value="NZ_VOKX01000130.1"/>
</dbReference>
<dbReference type="GO" id="GO:0019290">
    <property type="term" value="P:siderophore biosynthetic process"/>
    <property type="evidence" value="ECO:0007669"/>
    <property type="project" value="InterPro"/>
</dbReference>
<evidence type="ECO:0000259" key="4">
    <source>
        <dbReference type="Pfam" id="PF06276"/>
    </source>
</evidence>
<dbReference type="Pfam" id="PF06276">
    <property type="entry name" value="FhuF"/>
    <property type="match status" value="1"/>
</dbReference>
<protein>
    <recommendedName>
        <fullName evidence="4">Aerobactin siderophore biosynthesis IucA/IucC-like C-terminal domain-containing protein</fullName>
    </recommendedName>
</protein>
<gene>
    <name evidence="5" type="ORF">FRZ00_32705</name>
</gene>
<dbReference type="GO" id="GO:0003824">
    <property type="term" value="F:catalytic activity"/>
    <property type="evidence" value="ECO:0007669"/>
    <property type="project" value="UniProtKB-ARBA"/>
</dbReference>
<evidence type="ECO:0000256" key="1">
    <source>
        <dbReference type="ARBA" id="ARBA00004924"/>
    </source>
</evidence>
<feature type="region of interest" description="Disordered" evidence="3">
    <location>
        <begin position="160"/>
        <end position="279"/>
    </location>
</feature>
<dbReference type="AlphaFoldDB" id="A0A5N5VZQ7"/>
<organism evidence="5 6">
    <name type="scientific">Streptomyces mobaraensis</name>
    <name type="common">Streptoverticillium mobaraense</name>
    <dbReference type="NCBI Taxonomy" id="35621"/>
    <lineage>
        <taxon>Bacteria</taxon>
        <taxon>Bacillati</taxon>
        <taxon>Actinomycetota</taxon>
        <taxon>Actinomycetes</taxon>
        <taxon>Kitasatosporales</taxon>
        <taxon>Streptomycetaceae</taxon>
        <taxon>Streptomyces</taxon>
    </lineage>
</organism>
<dbReference type="EMBL" id="VOKX01000130">
    <property type="protein sequence ID" value="KAB7833689.1"/>
    <property type="molecule type" value="Genomic_DNA"/>
</dbReference>
<comment type="pathway">
    <text evidence="1">Siderophore biosynthesis.</text>
</comment>
<sequence>MSGRLPGGGPEDGLVVRVLDALLREDVCRLRGTARAVSRPDGERLALTVAGETILLPVAYDGPGGVARVRAPLLETADGPVAGLHAVLARLRPATDPRERAGFDAFAAACTAELAALRLRERTHEEATERLAAAYGRSATAWTGPRGALAYDVLAARRPDPELPAGRSGSPAGRFEPSVGRPGSPVSRPEPLADRPGSVAGRPGFPAGRSGSPAGRPGPPAGRPGPPTSRPGSSAGRPEPPADRPDPPTSHPDPPTARPGSPISRPEPPTGRPGSVEVLDHSPEFHPCFALRWVALPGAAVRRGPGEVPEWWPGPDVLGLPELAATHTMLPVHPLTAGPPLARALRAAGLDDVARLAEKPWADVVPTRSASAVGAGVVALVDAPENRLELPLPDGMPPTPAALADGVVTQRLLEEVLLCEPGFVGSVLPADADTYLHAGHPLLTTRVRRDPYEPADAHVVPVAALAARAPDGEPVAGALARRYYGGSAHAFADAYLTLLLDWCATLFSYGVALDTHPRDLALVLDEHRGRTRLRLLYRDHAGLRVNGVRLASRLGGEVADLLGFADRAVLAGHDGPVADLLAAGALRRCAVEPLAALTGTDGADRADGLRLLRDRLDDALHRIPSGAAAVLRTRLLDAGRLPVRAVLTPLLRPGAPPYVNVPNYLTAPMG</sequence>
<reference evidence="5 6" key="1">
    <citation type="journal article" date="2019" name="Microb. Cell Fact.">
        <title>Exploring novel herbicidin analogues by transcriptional regulator overexpression and MS/MS molecular networking.</title>
        <authorList>
            <person name="Shi Y."/>
            <person name="Gu R."/>
            <person name="Li Y."/>
            <person name="Wang X."/>
            <person name="Ren W."/>
            <person name="Li X."/>
            <person name="Wang L."/>
            <person name="Xie Y."/>
            <person name="Hong B."/>
        </authorList>
    </citation>
    <scope>NUCLEOTIDE SEQUENCE [LARGE SCALE GENOMIC DNA]</scope>
    <source>
        <strain evidence="5 6">US-43</strain>
    </source>
</reference>
<feature type="compositionally biased region" description="Pro residues" evidence="3">
    <location>
        <begin position="247"/>
        <end position="257"/>
    </location>
</feature>
<evidence type="ECO:0000256" key="3">
    <source>
        <dbReference type="SAM" id="MobiDB-lite"/>
    </source>
</evidence>
<evidence type="ECO:0000256" key="2">
    <source>
        <dbReference type="ARBA" id="ARBA00007832"/>
    </source>
</evidence>
<dbReference type="PANTHER" id="PTHR34384:SF5">
    <property type="entry name" value="L-2,3-DIAMINOPROPANOATE--CITRATE LIGASE"/>
    <property type="match status" value="1"/>
</dbReference>